<sequence>MNRENFKKWLEKNLNSKEITKKKYFDAINIISNEMPNWGFGKLDIYSLNETQLIDKVMSSKGFIEKNSQGNQMYSAALNHYKKFLISEVKQDEDGVIMANVDDVVLIKINKSYKENMTADELYQATSISWVASFGKTATRDLKYYCAVYQNKIIEVYDFLGYEEEMPKREPSRYILNGQITSERVRSKLVGLDVSDLHKGSGNPIKYTTIERLLNLDTETIEISEEEVPLQVFDDLTNIDLLSHIHTYIKSRGFYYSVEDLYNFYLSIRSKPFVIISGISGTGKTKIVELFANSVGATEDNGQFKMIPVRPDWSDSSELLGYLTLQEEYKKGPLADLAEHAMNYPDLPHFALLDEMNLARVEYYFSDVLSVMESRKKDVDGRVASSYLVDPNLYQKEAFGDSVEGPLRLANNLYIIGTVNMDETTHPFSKKVLDRANTIEFNRIELNHFDFLTGLTEEEPAKLISNANLEARYINLVDVFSKHRNLIEKISIDIEEINVYLSKVNAQVGYRVRDEICFYMVHNTEAGLLNDDEAMDFCYMQKILPRISGGQVVRDVLMGLKALWTVQTEVGQEHKYSRSIAKVEEMLGRLDADGFTSFWIA</sequence>
<gene>
    <name evidence="1" type="ORF">WAX74_09100</name>
</gene>
<keyword evidence="2" id="KW-1185">Reference proteome</keyword>
<reference evidence="1 2" key="1">
    <citation type="submission" date="2024-01" db="EMBL/GenBank/DDBJ databases">
        <title>Seven novel Bacillus-like species.</title>
        <authorList>
            <person name="Liu G."/>
        </authorList>
    </citation>
    <scope>NUCLEOTIDE SEQUENCE [LARGE SCALE GENOMIC DNA]</scope>
    <source>
        <strain evidence="1 2">FJAT-51614</strain>
    </source>
</reference>
<evidence type="ECO:0000313" key="1">
    <source>
        <dbReference type="EMBL" id="MEI4769798.1"/>
    </source>
</evidence>
<evidence type="ECO:0008006" key="3">
    <source>
        <dbReference type="Google" id="ProtNLM"/>
    </source>
</evidence>
<proteinExistence type="predicted"/>
<dbReference type="RefSeq" id="WP_336497351.1">
    <property type="nucleotide sequence ID" value="NZ_JBAWSY010000005.1"/>
</dbReference>
<dbReference type="SUPFAM" id="SSF52540">
    <property type="entry name" value="P-loop containing nucleoside triphosphate hydrolases"/>
    <property type="match status" value="1"/>
</dbReference>
<dbReference type="EMBL" id="JBAWSY010000005">
    <property type="protein sequence ID" value="MEI4769798.1"/>
    <property type="molecule type" value="Genomic_DNA"/>
</dbReference>
<name>A0ABU8F472_9BACI</name>
<evidence type="ECO:0000313" key="2">
    <source>
        <dbReference type="Proteomes" id="UP001364890"/>
    </source>
</evidence>
<comment type="caution">
    <text evidence="1">The sequence shown here is derived from an EMBL/GenBank/DDBJ whole genome shotgun (WGS) entry which is preliminary data.</text>
</comment>
<organism evidence="1 2">
    <name type="scientific">Psychrobacillus mangrovi</name>
    <dbReference type="NCBI Taxonomy" id="3117745"/>
    <lineage>
        <taxon>Bacteria</taxon>
        <taxon>Bacillati</taxon>
        <taxon>Bacillota</taxon>
        <taxon>Bacilli</taxon>
        <taxon>Bacillales</taxon>
        <taxon>Bacillaceae</taxon>
        <taxon>Psychrobacillus</taxon>
    </lineage>
</organism>
<dbReference type="InterPro" id="IPR027417">
    <property type="entry name" value="P-loop_NTPase"/>
</dbReference>
<dbReference type="Gene3D" id="3.40.50.300">
    <property type="entry name" value="P-loop containing nucleotide triphosphate hydrolases"/>
    <property type="match status" value="1"/>
</dbReference>
<protein>
    <recommendedName>
        <fullName evidence="3">ATPase dynein-related AAA domain-containing protein</fullName>
    </recommendedName>
</protein>
<accession>A0ABU8F472</accession>
<dbReference type="Proteomes" id="UP001364890">
    <property type="component" value="Unassembled WGS sequence"/>
</dbReference>